<evidence type="ECO:0000256" key="2">
    <source>
        <dbReference type="ARBA" id="ARBA00022679"/>
    </source>
</evidence>
<dbReference type="KEGG" id="paur:FGL86_11255"/>
<dbReference type="Proteomes" id="UP000321272">
    <property type="component" value="Chromosome"/>
</dbReference>
<name>A0A5B8SVN5_9GAMM</name>
<dbReference type="PANTHER" id="PTHR34136:SF1">
    <property type="entry name" value="UDP-N-ACETYL-D-MANNOSAMINURONIC ACID TRANSFERASE"/>
    <property type="match status" value="1"/>
</dbReference>
<evidence type="ECO:0000256" key="1">
    <source>
        <dbReference type="ARBA" id="ARBA00022676"/>
    </source>
</evidence>
<dbReference type="NCBIfam" id="TIGR00696">
    <property type="entry name" value="wecG_tagA_cpsF"/>
    <property type="match status" value="1"/>
</dbReference>
<dbReference type="AlphaFoldDB" id="A0A5B8SVN5"/>
<keyword evidence="1" id="KW-0328">Glycosyltransferase</keyword>
<keyword evidence="4" id="KW-1185">Reference proteome</keyword>
<dbReference type="RefSeq" id="WP_147184646.1">
    <property type="nucleotide sequence ID" value="NZ_CP042382.1"/>
</dbReference>
<dbReference type="InterPro" id="IPR004629">
    <property type="entry name" value="WecG_TagA_CpsF"/>
</dbReference>
<dbReference type="CDD" id="cd06533">
    <property type="entry name" value="Glyco_transf_WecG_TagA"/>
    <property type="match status" value="1"/>
</dbReference>
<evidence type="ECO:0000313" key="4">
    <source>
        <dbReference type="Proteomes" id="UP000321272"/>
    </source>
</evidence>
<dbReference type="Pfam" id="PF03808">
    <property type="entry name" value="Glyco_tran_WecG"/>
    <property type="match status" value="1"/>
</dbReference>
<dbReference type="PANTHER" id="PTHR34136">
    <property type="match status" value="1"/>
</dbReference>
<gene>
    <name evidence="3" type="ORF">FGL86_11255</name>
</gene>
<accession>A0A5B8SVN5</accession>
<dbReference type="GO" id="GO:0016758">
    <property type="term" value="F:hexosyltransferase activity"/>
    <property type="evidence" value="ECO:0007669"/>
    <property type="project" value="TreeGrafter"/>
</dbReference>
<reference evidence="3 4" key="1">
    <citation type="submission" date="2019-06" db="EMBL/GenBank/DDBJ databases">
        <title>Genome analyses of bacteria isolated from kimchi.</title>
        <authorList>
            <person name="Lee S."/>
            <person name="Ahn S."/>
            <person name="Roh S."/>
        </authorList>
    </citation>
    <scope>NUCLEOTIDE SEQUENCE [LARGE SCALE GENOMIC DNA]</scope>
    <source>
        <strain evidence="3 4">CBA4606</strain>
    </source>
</reference>
<dbReference type="EMBL" id="CP042382">
    <property type="protein sequence ID" value="QEA39595.1"/>
    <property type="molecule type" value="Genomic_DNA"/>
</dbReference>
<keyword evidence="2 3" id="KW-0808">Transferase</keyword>
<organism evidence="3 4">
    <name type="scientific">Pistricoccus aurantiacus</name>
    <dbReference type="NCBI Taxonomy" id="1883414"/>
    <lineage>
        <taxon>Bacteria</taxon>
        <taxon>Pseudomonadati</taxon>
        <taxon>Pseudomonadota</taxon>
        <taxon>Gammaproteobacteria</taxon>
        <taxon>Oceanospirillales</taxon>
        <taxon>Halomonadaceae</taxon>
        <taxon>Pistricoccus</taxon>
    </lineage>
</organism>
<protein>
    <submittedName>
        <fullName evidence="3">WecB/TagA/CpsF family glycosyltransferase</fullName>
    </submittedName>
</protein>
<evidence type="ECO:0000313" key="3">
    <source>
        <dbReference type="EMBL" id="QEA39595.1"/>
    </source>
</evidence>
<dbReference type="OrthoDB" id="9808602at2"/>
<proteinExistence type="predicted"/>
<sequence>MNRLLFLLKEKSNKEKEISCRIVTFLNPYSYLIARKEIDMLSHLDCILYDGVLLVFLMRLAGSNVQRTSFDMTSLAPVVFREASESGNDIYFLGSEPGVADEAVARFKHAFPKLKVCGTRHGFFANVQERNDVIAELVEKNPSIVVVGMGTPAQEKFLVDLKAAGWMGKGYTCGGFLHQTARGGTQYYPEWMDRMNLRWLYRMIDEPKLIRRYFLDYPKFILVFAYDLSCYWTQMLRRR</sequence>